<dbReference type="EMBL" id="JABWUV010000014">
    <property type="protein sequence ID" value="KAF6307691.1"/>
    <property type="molecule type" value="Genomic_DNA"/>
</dbReference>
<name>A0A7J7U4D9_MYOMY</name>
<evidence type="ECO:0000313" key="2">
    <source>
        <dbReference type="Proteomes" id="UP000527355"/>
    </source>
</evidence>
<protein>
    <submittedName>
        <fullName evidence="1">CCAAT enhancer binding protein zeta</fullName>
    </submittedName>
</protein>
<evidence type="ECO:0000313" key="1">
    <source>
        <dbReference type="EMBL" id="KAF6307691.1"/>
    </source>
</evidence>
<accession>A0A7J7U4D9</accession>
<dbReference type="AlphaFoldDB" id="A0A7J7U4D9"/>
<sequence length="94" mass="11105">MKNLLKLMKMEEHSWMCWMMRVRAVKTLMMKSAPKSILIKARGKVQMILTLLNHFKDPGKKRKETSVTPTYLYLLKSLATYWMKIWDPSLTTLA</sequence>
<keyword evidence="2" id="KW-1185">Reference proteome</keyword>
<organism evidence="1 2">
    <name type="scientific">Myotis myotis</name>
    <name type="common">Greater mouse-eared bat</name>
    <name type="synonym">Vespertilio myotis</name>
    <dbReference type="NCBI Taxonomy" id="51298"/>
    <lineage>
        <taxon>Eukaryota</taxon>
        <taxon>Metazoa</taxon>
        <taxon>Chordata</taxon>
        <taxon>Craniata</taxon>
        <taxon>Vertebrata</taxon>
        <taxon>Euteleostomi</taxon>
        <taxon>Mammalia</taxon>
        <taxon>Eutheria</taxon>
        <taxon>Laurasiatheria</taxon>
        <taxon>Chiroptera</taxon>
        <taxon>Yangochiroptera</taxon>
        <taxon>Vespertilionidae</taxon>
        <taxon>Myotis</taxon>
    </lineage>
</organism>
<dbReference type="Proteomes" id="UP000527355">
    <property type="component" value="Unassembled WGS sequence"/>
</dbReference>
<reference evidence="1 2" key="1">
    <citation type="journal article" date="2020" name="Nature">
        <title>Six reference-quality genomes reveal evolution of bat adaptations.</title>
        <authorList>
            <person name="Jebb D."/>
            <person name="Huang Z."/>
            <person name="Pippel M."/>
            <person name="Hughes G.M."/>
            <person name="Lavrichenko K."/>
            <person name="Devanna P."/>
            <person name="Winkler S."/>
            <person name="Jermiin L.S."/>
            <person name="Skirmuntt E.C."/>
            <person name="Katzourakis A."/>
            <person name="Burkitt-Gray L."/>
            <person name="Ray D.A."/>
            <person name="Sullivan K.A.M."/>
            <person name="Roscito J.G."/>
            <person name="Kirilenko B.M."/>
            <person name="Davalos L.M."/>
            <person name="Corthals A.P."/>
            <person name="Power M.L."/>
            <person name="Jones G."/>
            <person name="Ransome R.D."/>
            <person name="Dechmann D.K.N."/>
            <person name="Locatelli A.G."/>
            <person name="Puechmaille S.J."/>
            <person name="Fedrigo O."/>
            <person name="Jarvis E.D."/>
            <person name="Hiller M."/>
            <person name="Vernes S.C."/>
            <person name="Myers E.W."/>
            <person name="Teeling E.C."/>
        </authorList>
    </citation>
    <scope>NUCLEOTIDE SEQUENCE [LARGE SCALE GENOMIC DNA]</scope>
    <source>
        <strain evidence="1">MMyoMyo1</strain>
        <tissue evidence="1">Flight muscle</tissue>
    </source>
</reference>
<gene>
    <name evidence="1" type="ORF">mMyoMyo1_002616</name>
</gene>
<proteinExistence type="predicted"/>
<comment type="caution">
    <text evidence="1">The sequence shown here is derived from an EMBL/GenBank/DDBJ whole genome shotgun (WGS) entry which is preliminary data.</text>
</comment>